<evidence type="ECO:0000313" key="2">
    <source>
        <dbReference type="EMBL" id="KAJ3176617.1"/>
    </source>
</evidence>
<accession>A0AAD5XRH2</accession>
<organism evidence="2 3">
    <name type="scientific">Geranomyces variabilis</name>
    <dbReference type="NCBI Taxonomy" id="109894"/>
    <lineage>
        <taxon>Eukaryota</taxon>
        <taxon>Fungi</taxon>
        <taxon>Fungi incertae sedis</taxon>
        <taxon>Chytridiomycota</taxon>
        <taxon>Chytridiomycota incertae sedis</taxon>
        <taxon>Chytridiomycetes</taxon>
        <taxon>Spizellomycetales</taxon>
        <taxon>Powellomycetaceae</taxon>
        <taxon>Geranomyces</taxon>
    </lineage>
</organism>
<evidence type="ECO:0000256" key="1">
    <source>
        <dbReference type="SAM" id="MobiDB-lite"/>
    </source>
</evidence>
<gene>
    <name evidence="2" type="ORF">HDU87_004945</name>
</gene>
<feature type="region of interest" description="Disordered" evidence="1">
    <location>
        <begin position="1"/>
        <end position="21"/>
    </location>
</feature>
<sequence length="59" mass="6534">MKPARPSLSPRTPDPFTHSKLPDIEVEEDFKRIGERNKLIGNDLDQIGAGVARLKGHGQ</sequence>
<dbReference type="AlphaFoldDB" id="A0AAD5XRH2"/>
<dbReference type="EMBL" id="JADGJQ010000039">
    <property type="protein sequence ID" value="KAJ3176617.1"/>
    <property type="molecule type" value="Genomic_DNA"/>
</dbReference>
<name>A0AAD5XRH2_9FUNG</name>
<keyword evidence="3" id="KW-1185">Reference proteome</keyword>
<dbReference type="Proteomes" id="UP001212152">
    <property type="component" value="Unassembled WGS sequence"/>
</dbReference>
<comment type="caution">
    <text evidence="2">The sequence shown here is derived from an EMBL/GenBank/DDBJ whole genome shotgun (WGS) entry which is preliminary data.</text>
</comment>
<proteinExistence type="predicted"/>
<reference evidence="2" key="1">
    <citation type="submission" date="2020-05" db="EMBL/GenBank/DDBJ databases">
        <title>Phylogenomic resolution of chytrid fungi.</title>
        <authorList>
            <person name="Stajich J.E."/>
            <person name="Amses K."/>
            <person name="Simmons R."/>
            <person name="Seto K."/>
            <person name="Myers J."/>
            <person name="Bonds A."/>
            <person name="Quandt C.A."/>
            <person name="Barry K."/>
            <person name="Liu P."/>
            <person name="Grigoriev I."/>
            <person name="Longcore J.E."/>
            <person name="James T.Y."/>
        </authorList>
    </citation>
    <scope>NUCLEOTIDE SEQUENCE</scope>
    <source>
        <strain evidence="2">JEL0379</strain>
    </source>
</reference>
<protein>
    <submittedName>
        <fullName evidence="2">Uncharacterized protein</fullName>
    </submittedName>
</protein>
<evidence type="ECO:0000313" key="3">
    <source>
        <dbReference type="Proteomes" id="UP001212152"/>
    </source>
</evidence>